<keyword evidence="2" id="KW-1185">Reference proteome</keyword>
<accession>A0A2I0J7M8</accession>
<name>A0A2I0J7M8_PUNGR</name>
<comment type="caution">
    <text evidence="1">The sequence shown here is derived from an EMBL/GenBank/DDBJ whole genome shotgun (WGS) entry which is preliminary data.</text>
</comment>
<dbReference type="Proteomes" id="UP000233551">
    <property type="component" value="Unassembled WGS sequence"/>
</dbReference>
<gene>
    <name evidence="1" type="ORF">CRG98_027349</name>
</gene>
<protein>
    <submittedName>
        <fullName evidence="1">Uncharacterized protein</fullName>
    </submittedName>
</protein>
<evidence type="ECO:0000313" key="1">
    <source>
        <dbReference type="EMBL" id="PKI52251.1"/>
    </source>
</evidence>
<dbReference type="AlphaFoldDB" id="A0A2I0J7M8"/>
<proteinExistence type="predicted"/>
<dbReference type="EMBL" id="PGOL01001952">
    <property type="protein sequence ID" value="PKI52251.1"/>
    <property type="molecule type" value="Genomic_DNA"/>
</dbReference>
<evidence type="ECO:0000313" key="2">
    <source>
        <dbReference type="Proteomes" id="UP000233551"/>
    </source>
</evidence>
<reference evidence="1 2" key="1">
    <citation type="submission" date="2017-11" db="EMBL/GenBank/DDBJ databases">
        <title>De-novo sequencing of pomegranate (Punica granatum L.) genome.</title>
        <authorList>
            <person name="Akparov Z."/>
            <person name="Amiraslanov A."/>
            <person name="Hajiyeva S."/>
            <person name="Abbasov M."/>
            <person name="Kaur K."/>
            <person name="Hamwieh A."/>
            <person name="Solovyev V."/>
            <person name="Salamov A."/>
            <person name="Braich B."/>
            <person name="Kosarev P."/>
            <person name="Mahmoud A."/>
            <person name="Hajiyev E."/>
            <person name="Babayeva S."/>
            <person name="Izzatullayeva V."/>
            <person name="Mammadov A."/>
            <person name="Mammadov A."/>
            <person name="Sharifova S."/>
            <person name="Ojaghi J."/>
            <person name="Eynullazada K."/>
            <person name="Bayramov B."/>
            <person name="Abdulazimova A."/>
            <person name="Shahmuradov I."/>
        </authorList>
    </citation>
    <scope>NUCLEOTIDE SEQUENCE [LARGE SCALE GENOMIC DNA]</scope>
    <source>
        <strain evidence="2">cv. AG2017</strain>
        <tissue evidence="1">Leaf</tissue>
    </source>
</reference>
<sequence length="115" mass="13425">MPARREDKQQTSKRRKLALWHYSSPDHRSVEKYPMWDSKNPSRYQSDQCYIRTHFRSILRKPRQSRTLAGAFPDRALGAPDSRTSFRLPFGIRLGLPRDVSVVTNASQQVFGTYL</sequence>
<organism evidence="1 2">
    <name type="scientific">Punica granatum</name>
    <name type="common">Pomegranate</name>
    <dbReference type="NCBI Taxonomy" id="22663"/>
    <lineage>
        <taxon>Eukaryota</taxon>
        <taxon>Viridiplantae</taxon>
        <taxon>Streptophyta</taxon>
        <taxon>Embryophyta</taxon>
        <taxon>Tracheophyta</taxon>
        <taxon>Spermatophyta</taxon>
        <taxon>Magnoliopsida</taxon>
        <taxon>eudicotyledons</taxon>
        <taxon>Gunneridae</taxon>
        <taxon>Pentapetalae</taxon>
        <taxon>rosids</taxon>
        <taxon>malvids</taxon>
        <taxon>Myrtales</taxon>
        <taxon>Lythraceae</taxon>
        <taxon>Punica</taxon>
    </lineage>
</organism>